<keyword evidence="2" id="KW-1185">Reference proteome</keyword>
<comment type="caution">
    <text evidence="1">The sequence shown here is derived from an EMBL/GenBank/DDBJ whole genome shotgun (WGS) entry which is preliminary data.</text>
</comment>
<proteinExistence type="predicted"/>
<sequence length="200" mass="23343">MYRYNKLILVAVPAYALYAICSNLYKSFRRNKCVVFESKKTLPCYLYLYGRYKIQSFRKRKGQLYPHRHKTVNPTFTILNCSLEVDDVRWYCWAAGYGWDYPDSVFRDIPLCFCDVLCCRLLAMVISSDDFRLNPQGADAVRAPLSVSVQFKQPLVLPRKVIFHFWQATDESCQLPVCRFQLQDCRGTSYILGDIIKEPG</sequence>
<protein>
    <submittedName>
        <fullName evidence="1">Uncharacterized protein</fullName>
    </submittedName>
</protein>
<dbReference type="AlphaFoldDB" id="A0AAV6H4N7"/>
<dbReference type="EMBL" id="JADWDJ010000005">
    <property type="protein sequence ID" value="KAG5281057.1"/>
    <property type="molecule type" value="Genomic_DNA"/>
</dbReference>
<dbReference type="Proteomes" id="UP000823561">
    <property type="component" value="Chromosome 5"/>
</dbReference>
<name>A0AAV6H4N7_9TELE</name>
<reference evidence="1" key="1">
    <citation type="submission" date="2020-10" db="EMBL/GenBank/DDBJ databases">
        <title>Chromosome-scale genome assembly of the Allis shad, Alosa alosa.</title>
        <authorList>
            <person name="Margot Z."/>
            <person name="Christophe K."/>
            <person name="Cabau C."/>
            <person name="Louis A."/>
            <person name="Berthelot C."/>
            <person name="Parey E."/>
            <person name="Roest Crollius H."/>
            <person name="Montfort J."/>
            <person name="Robinson-Rechavi M."/>
            <person name="Bucao C."/>
            <person name="Bouchez O."/>
            <person name="Gislard M."/>
            <person name="Lluch J."/>
            <person name="Milhes M."/>
            <person name="Lampietro C."/>
            <person name="Lopez Roques C."/>
            <person name="Donnadieu C."/>
            <person name="Braasch I."/>
            <person name="Desvignes T."/>
            <person name="Postlethwait J."/>
            <person name="Bobe J."/>
            <person name="Guiguen Y."/>
        </authorList>
    </citation>
    <scope>NUCLEOTIDE SEQUENCE</scope>
    <source>
        <strain evidence="1">M-15738</strain>
        <tissue evidence="1">Blood</tissue>
    </source>
</reference>
<gene>
    <name evidence="1" type="ORF">AALO_G00066960</name>
</gene>
<organism evidence="1 2">
    <name type="scientific">Alosa alosa</name>
    <name type="common">allis shad</name>
    <dbReference type="NCBI Taxonomy" id="278164"/>
    <lineage>
        <taxon>Eukaryota</taxon>
        <taxon>Metazoa</taxon>
        <taxon>Chordata</taxon>
        <taxon>Craniata</taxon>
        <taxon>Vertebrata</taxon>
        <taxon>Euteleostomi</taxon>
        <taxon>Actinopterygii</taxon>
        <taxon>Neopterygii</taxon>
        <taxon>Teleostei</taxon>
        <taxon>Clupei</taxon>
        <taxon>Clupeiformes</taxon>
        <taxon>Clupeoidei</taxon>
        <taxon>Clupeidae</taxon>
        <taxon>Alosa</taxon>
    </lineage>
</organism>
<evidence type="ECO:0000313" key="1">
    <source>
        <dbReference type="EMBL" id="KAG5281057.1"/>
    </source>
</evidence>
<accession>A0AAV6H4N7</accession>
<evidence type="ECO:0000313" key="2">
    <source>
        <dbReference type="Proteomes" id="UP000823561"/>
    </source>
</evidence>